<dbReference type="Proteomes" id="UP001054945">
    <property type="component" value="Unassembled WGS sequence"/>
</dbReference>
<sequence length="115" mass="13378">MIDNSNQQRQQTKILADILLEIEVGHILCAGRQRGSRTSKYGRIKDMNRFVRPVSDTRPHSTREDILPGLVRRDPMVKSINCSSIKWPAWKAVLLFGLFVLGFFFMVKKWIGKRY</sequence>
<organism evidence="2 3">
    <name type="scientific">Caerostris extrusa</name>
    <name type="common">Bark spider</name>
    <name type="synonym">Caerostris bankana</name>
    <dbReference type="NCBI Taxonomy" id="172846"/>
    <lineage>
        <taxon>Eukaryota</taxon>
        <taxon>Metazoa</taxon>
        <taxon>Ecdysozoa</taxon>
        <taxon>Arthropoda</taxon>
        <taxon>Chelicerata</taxon>
        <taxon>Arachnida</taxon>
        <taxon>Araneae</taxon>
        <taxon>Araneomorphae</taxon>
        <taxon>Entelegynae</taxon>
        <taxon>Araneoidea</taxon>
        <taxon>Araneidae</taxon>
        <taxon>Caerostris</taxon>
    </lineage>
</organism>
<reference evidence="2 3" key="1">
    <citation type="submission" date="2021-06" db="EMBL/GenBank/DDBJ databases">
        <title>Caerostris extrusa draft genome.</title>
        <authorList>
            <person name="Kono N."/>
            <person name="Arakawa K."/>
        </authorList>
    </citation>
    <scope>NUCLEOTIDE SEQUENCE [LARGE SCALE GENOMIC DNA]</scope>
</reference>
<evidence type="ECO:0000313" key="3">
    <source>
        <dbReference type="Proteomes" id="UP001054945"/>
    </source>
</evidence>
<keyword evidence="1" id="KW-0472">Membrane</keyword>
<evidence type="ECO:0000313" key="2">
    <source>
        <dbReference type="EMBL" id="GIY52001.1"/>
    </source>
</evidence>
<dbReference type="AlphaFoldDB" id="A0AAV4U2K8"/>
<comment type="caution">
    <text evidence="2">The sequence shown here is derived from an EMBL/GenBank/DDBJ whole genome shotgun (WGS) entry which is preliminary data.</text>
</comment>
<keyword evidence="3" id="KW-1185">Reference proteome</keyword>
<evidence type="ECO:0000256" key="1">
    <source>
        <dbReference type="SAM" id="Phobius"/>
    </source>
</evidence>
<dbReference type="EMBL" id="BPLR01012185">
    <property type="protein sequence ID" value="GIY52001.1"/>
    <property type="molecule type" value="Genomic_DNA"/>
</dbReference>
<feature type="transmembrane region" description="Helical" evidence="1">
    <location>
        <begin position="87"/>
        <end position="107"/>
    </location>
</feature>
<keyword evidence="1" id="KW-0812">Transmembrane</keyword>
<name>A0AAV4U2K8_CAEEX</name>
<protein>
    <submittedName>
        <fullName evidence="2">Uncharacterized protein</fullName>
    </submittedName>
</protein>
<proteinExistence type="predicted"/>
<accession>A0AAV4U2K8</accession>
<keyword evidence="1" id="KW-1133">Transmembrane helix</keyword>
<gene>
    <name evidence="2" type="ORF">CEXT_734631</name>
</gene>